<evidence type="ECO:0000256" key="1">
    <source>
        <dbReference type="ARBA" id="ARBA00001931"/>
    </source>
</evidence>
<protein>
    <submittedName>
        <fullName evidence="13">Quinoprotein ethanol dehydrogenase</fullName>
    </submittedName>
</protein>
<keyword evidence="5 11" id="KW-0732">Signal</keyword>
<feature type="region of interest" description="Disordered" evidence="10">
    <location>
        <begin position="383"/>
        <end position="404"/>
    </location>
</feature>
<name>A0ABV2AYT0_9GAMM</name>
<dbReference type="PROSITE" id="PS00364">
    <property type="entry name" value="BACTERIAL_PQQ_2"/>
    <property type="match status" value="1"/>
</dbReference>
<dbReference type="Pfam" id="PF01011">
    <property type="entry name" value="PQQ"/>
    <property type="match status" value="2"/>
</dbReference>
<feature type="signal peptide" evidence="11">
    <location>
        <begin position="1"/>
        <end position="29"/>
    </location>
</feature>
<dbReference type="Proteomes" id="UP001460888">
    <property type="component" value="Unassembled WGS sequence"/>
</dbReference>
<dbReference type="SMART" id="SM00564">
    <property type="entry name" value="PQQ"/>
    <property type="match status" value="7"/>
</dbReference>
<dbReference type="Gene3D" id="2.140.10.10">
    <property type="entry name" value="Quinoprotein alcohol dehydrogenase-like superfamily"/>
    <property type="match status" value="1"/>
</dbReference>
<dbReference type="InterPro" id="IPR034119">
    <property type="entry name" value="ADHI"/>
</dbReference>
<keyword evidence="7" id="KW-0634">PQQ</keyword>
<dbReference type="NCBIfam" id="TIGR03075">
    <property type="entry name" value="PQQ_enz_alc_DH"/>
    <property type="match status" value="1"/>
</dbReference>
<evidence type="ECO:0000256" key="5">
    <source>
        <dbReference type="ARBA" id="ARBA00022729"/>
    </source>
</evidence>
<feature type="domain" description="Pyrrolo-quinoline quinone repeat" evidence="12">
    <location>
        <begin position="464"/>
        <end position="548"/>
    </location>
</feature>
<dbReference type="InterPro" id="IPR011047">
    <property type="entry name" value="Quinoprotein_ADH-like_sf"/>
</dbReference>
<comment type="caution">
    <text evidence="13">The sequence shown here is derived from an EMBL/GenBank/DDBJ whole genome shotgun (WGS) entry which is preliminary data.</text>
</comment>
<sequence length="590" mass="64430">MKTITARGWRSGLLGLGALALLSSGAATAAGVSWDDINNDQQSTDNVLHNGMGTKTQRYSPLTDLNTENVKHLYPAWSFSFGGEKQRGQESQPLIYDGKMFVTGSYSRAWAIDVKTGEELWQYEQRLPEGIMPCCDVVNRGGALYDNLFIFGTLDAKLVALDQESGDVVWSEKIGDYKEGYSYTAAPLIVNNMVVTGVSGGEFGVLGRVEARDAKTGEMIWSRPTVEGNMGHIWKDGKKSENGISGTRNATWPGDMYKQGGAATWLGGTYDPDTNLIYFGAGNPAPWNAHTRPGDNLFSSSIIAIKPETGKISWHYQKTPHDAWDYDGVNMCVPFDAEGGKYCASADRNGFFYVLDRTNGKLKQAKPFVSKVNWAEKIDMKTGKPVETGKRPGDPSETDGKKGDSVFVTPSFLGAKNWMPMSYNPNTGLFYVPSNEWGMDIWNEPITYKAGAAYLGAGFNIQPLYEDYIGAVRAVDPMTGEIKWEAKNNAPLWSGTMTTAGNLVFYGTPEGFLKAVDARTGEELWKFQTGSGVVGQPITWKQDGSQYVAVTSGWGGAVPLWGGEVAKRVKFLNQGGSVWVFKIPDALANM</sequence>
<dbReference type="InterPro" id="IPR001479">
    <property type="entry name" value="Quinoprotein_DH_CS"/>
</dbReference>
<comment type="subcellular location">
    <subcellularLocation>
        <location evidence="2">Periplasm</location>
    </subcellularLocation>
</comment>
<gene>
    <name evidence="13" type="ORF">SADO_06112</name>
</gene>
<keyword evidence="6" id="KW-0574">Periplasm</keyword>
<evidence type="ECO:0000256" key="3">
    <source>
        <dbReference type="ARBA" id="ARBA00008156"/>
    </source>
</evidence>
<reference evidence="13 14" key="1">
    <citation type="submission" date="2013-03" db="EMBL/GenBank/DDBJ databases">
        <title>Salinisphaera dokdonensis CL-ES53 Genome Sequencing.</title>
        <authorList>
            <person name="Li C."/>
            <person name="Lai Q."/>
            <person name="Shao Z."/>
        </authorList>
    </citation>
    <scope>NUCLEOTIDE SEQUENCE [LARGE SCALE GENOMIC DNA]</scope>
    <source>
        <strain evidence="13 14">CL-ES53</strain>
    </source>
</reference>
<dbReference type="InterPro" id="IPR002372">
    <property type="entry name" value="PQQ_rpt_dom"/>
</dbReference>
<dbReference type="PANTHER" id="PTHR32303:SF20">
    <property type="entry name" value="QUINOPROTEIN ETHANOL DEHYDROGENASE"/>
    <property type="match status" value="1"/>
</dbReference>
<dbReference type="InterPro" id="IPR018391">
    <property type="entry name" value="PQQ_b-propeller_rpt"/>
</dbReference>
<evidence type="ECO:0000256" key="2">
    <source>
        <dbReference type="ARBA" id="ARBA00004418"/>
    </source>
</evidence>
<accession>A0ABV2AYT0</accession>
<organism evidence="13 14">
    <name type="scientific">Salinisphaera dokdonensis CL-ES53</name>
    <dbReference type="NCBI Taxonomy" id="1304272"/>
    <lineage>
        <taxon>Bacteria</taxon>
        <taxon>Pseudomonadati</taxon>
        <taxon>Pseudomonadota</taxon>
        <taxon>Gammaproteobacteria</taxon>
        <taxon>Salinisphaerales</taxon>
        <taxon>Salinisphaeraceae</taxon>
        <taxon>Salinisphaera</taxon>
    </lineage>
</organism>
<feature type="domain" description="Pyrrolo-quinoline quinone repeat" evidence="12">
    <location>
        <begin position="53"/>
        <end position="361"/>
    </location>
</feature>
<evidence type="ECO:0000256" key="10">
    <source>
        <dbReference type="SAM" id="MobiDB-lite"/>
    </source>
</evidence>
<evidence type="ECO:0000256" key="11">
    <source>
        <dbReference type="SAM" id="SignalP"/>
    </source>
</evidence>
<proteinExistence type="inferred from homology"/>
<evidence type="ECO:0000256" key="6">
    <source>
        <dbReference type="ARBA" id="ARBA00022764"/>
    </source>
</evidence>
<keyword evidence="4" id="KW-0479">Metal-binding</keyword>
<evidence type="ECO:0000313" key="14">
    <source>
        <dbReference type="Proteomes" id="UP001460888"/>
    </source>
</evidence>
<dbReference type="RefSeq" id="WP_353110159.1">
    <property type="nucleotide sequence ID" value="NZ_APND01000002.1"/>
</dbReference>
<keyword evidence="14" id="KW-1185">Reference proteome</keyword>
<comment type="similarity">
    <text evidence="3">Belongs to the bacterial PQQ dehydrogenase family.</text>
</comment>
<dbReference type="PANTHER" id="PTHR32303">
    <property type="entry name" value="QUINOPROTEIN ALCOHOL DEHYDROGENASE (CYTOCHROME C)"/>
    <property type="match status" value="1"/>
</dbReference>
<comment type="cofactor">
    <cofactor evidence="1">
        <name>pyrroloquinoline quinone</name>
        <dbReference type="ChEBI" id="CHEBI:58442"/>
    </cofactor>
</comment>
<feature type="chain" id="PRO_5045571098" evidence="11">
    <location>
        <begin position="30"/>
        <end position="590"/>
    </location>
</feature>
<dbReference type="EMBL" id="APND01000002">
    <property type="protein sequence ID" value="MES1928805.1"/>
    <property type="molecule type" value="Genomic_DNA"/>
</dbReference>
<evidence type="ECO:0000259" key="12">
    <source>
        <dbReference type="Pfam" id="PF01011"/>
    </source>
</evidence>
<keyword evidence="8" id="KW-0560">Oxidoreductase</keyword>
<dbReference type="InterPro" id="IPR017512">
    <property type="entry name" value="PQQ_MeOH/EtOH_DH"/>
</dbReference>
<evidence type="ECO:0000256" key="9">
    <source>
        <dbReference type="ARBA" id="ARBA00023157"/>
    </source>
</evidence>
<keyword evidence="9" id="KW-1015">Disulfide bond</keyword>
<evidence type="ECO:0000256" key="4">
    <source>
        <dbReference type="ARBA" id="ARBA00022723"/>
    </source>
</evidence>
<evidence type="ECO:0000256" key="7">
    <source>
        <dbReference type="ARBA" id="ARBA00022891"/>
    </source>
</evidence>
<dbReference type="CDD" id="cd10277">
    <property type="entry name" value="PQQ_ADH_I"/>
    <property type="match status" value="1"/>
</dbReference>
<evidence type="ECO:0000313" key="13">
    <source>
        <dbReference type="EMBL" id="MES1928805.1"/>
    </source>
</evidence>
<dbReference type="SUPFAM" id="SSF50998">
    <property type="entry name" value="Quinoprotein alcohol dehydrogenase-like"/>
    <property type="match status" value="1"/>
</dbReference>
<evidence type="ECO:0000256" key="8">
    <source>
        <dbReference type="ARBA" id="ARBA00023002"/>
    </source>
</evidence>